<dbReference type="InterPro" id="IPR013211">
    <property type="entry name" value="LVIVD"/>
</dbReference>
<evidence type="ECO:0000256" key="3">
    <source>
        <dbReference type="ARBA" id="ARBA00022729"/>
    </source>
</evidence>
<dbReference type="Gene3D" id="2.60.40.1120">
    <property type="entry name" value="Carboxypeptidase-like, regulatory domain"/>
    <property type="match status" value="1"/>
</dbReference>
<dbReference type="Pfam" id="PF08309">
    <property type="entry name" value="LVIVD"/>
    <property type="match status" value="2"/>
</dbReference>
<dbReference type="SUPFAM" id="SSF82171">
    <property type="entry name" value="DPP6 N-terminal domain-like"/>
    <property type="match status" value="1"/>
</dbReference>
<dbReference type="InterPro" id="IPR013517">
    <property type="entry name" value="FG-GAP"/>
</dbReference>
<dbReference type="PROSITE" id="PS50222">
    <property type="entry name" value="EF_HAND_2"/>
    <property type="match status" value="1"/>
</dbReference>
<dbReference type="Gene3D" id="2.130.10.130">
    <property type="entry name" value="Integrin alpha, N-terminal"/>
    <property type="match status" value="2"/>
</dbReference>
<dbReference type="InterPro" id="IPR033764">
    <property type="entry name" value="Sdr_B"/>
</dbReference>
<dbReference type="EMBL" id="CP036432">
    <property type="protein sequence ID" value="QDV85662.1"/>
    <property type="molecule type" value="Genomic_DNA"/>
</dbReference>
<dbReference type="InterPro" id="IPR013783">
    <property type="entry name" value="Ig-like_fold"/>
</dbReference>
<dbReference type="SUPFAM" id="SSF69318">
    <property type="entry name" value="Integrin alpha N-terminal domain"/>
    <property type="match status" value="2"/>
</dbReference>
<dbReference type="InterPro" id="IPR028994">
    <property type="entry name" value="Integrin_alpha_N"/>
</dbReference>
<dbReference type="SUPFAM" id="SSF49464">
    <property type="entry name" value="Carboxypeptidase regulatory domain-like"/>
    <property type="match status" value="1"/>
</dbReference>
<dbReference type="Gene3D" id="2.60.40.10">
    <property type="entry name" value="Immunoglobulins"/>
    <property type="match status" value="5"/>
</dbReference>
<keyword evidence="3" id="KW-0732">Signal</keyword>
<sequence>MNKTLRRHAFQRRALVERLERRDLLAASPFGTNPLQRFDVSRDGAVSPLDALRVLNVIGRSDGVTADPAKSIGNFIDVNGDGVGTPLDALHVLNVLALNIPLVAATLPNDSAPGAATNLDLISNDYRVDLRISSGELGNKGVFARIDGAGDDPFVDITSAFTQSKATLSTQQIDTIAGGPLADGDHRFEIRIGTQGNQIQFDLTVDRAAPAPQLLVDPTVRRSFDSAQLDLGETVATPLVPTSFELTIDGGSQHGEAVPIRSVDTVNESTRLLSLFQSLPDQAYRLTTTTAFEDLAGNVLGTGTEIASFLVADPAGIRSTSPTAGEELVSVIRKTIVRFDEPVDASTVTTDAFYLIANGERVDGSIRVSSTERFATFFYDAPLPASTEIRVVVDGSKIIGRDGLALDADGDDEPGGLQNADFRTLPLTPVKGTGVFGFVKDSNSGEPIVGATIRVDSLPGKNVVTDVNGRFELIDMPAPEFFVHIDGTTATNLPAGYLYPNVGKPFHSNAGRLVQLNMGGISFDIYLPPLKETDIQGLSPTEPTLVGFGADGRARLEQILPDIDPTLFDEFSLTVEPGAALDDLGTPATTAAIIPVEPDRIPAPLPSFLDPQLVVSIQVPGATGFDVPAEVTFPNFDGLAPGEKSSIFSFDHDAGKWKLVGTGTVSEDGRRIVSDGGVIEAPGWHTAQTGSLAKGGYKNFGQGQASVTISGLNRIFTAENQEAQIVISNTSNKPVKAKVRLDKMSQLTKTGIDNMTLDLGPKESKTIDFKARKVTEDEIKKLQDDDPNTNHAKIYTGTVKVTATSGGAPLADETFLYALIVAKDAKLAFPNVLKEEDSQPAADEKKVLHLSVAGPIQDMSFAGDDQDITFVGSQGSATFSVLSTELLDRLQSPSGELTLSHKGEALPAIPVNAADAIQLDPFAIRRVSGKVTGDINQRFTIEGKVEIGLAGPTFEPLFAINGTFEVNEEFFLLSGSITTNLLEDIPGFGPEVFLTEKDKKVLRINRMTKKFELFPSQDVPDQPPKENAFVLAGLKFTVTDMFLPETGVGLGLKGKITLPDKLGNVEIDIGSGENSDNSVIITTAGVDLTGATVAFPDQRFSIFKVQAEATDLSLEFQKRGVDDLGVERGNRFLLRGQLELLFPKFDPELRIAASFASPEDEEALVDLSESLGKAWTFALEEEPELATIDAKADSAPEPEDPPDDSFIRLEFKPDGTLGLDAVGRIALKSWKLGKLATVEDVFLQIDTVNDNYLGFARVLTPFKKAGEINALVGFEGGELDLVAVGIGELNGGVGFQMGTTPMYLQAIGSGVKDLTDGVRGIDFIASLTATLGPATNKLFKGFSLPGFLGGASFEPGNLLQIDVGGSASLEGFRVGGQVVVGGDEDGGLLVGTGKVVANFVDPSIVVQAKLEALGGLLRLEGLDGGEFASLAVNSNFDVAGQGKAIAQLPDSLPFPLGFAEGKVLGSASGVVQFTNDGISENDFVAFWGEIPLFTNPFNSKPVTAVAGVQVFLAAKFPNLITSLGEAAAIAGASGIASGVASQAEGEFTGQKTFTIEADTPFTLFATQWDTVSTTAEIELVDPTGTVIEESDFDSRQEIIVISSSETDRNIVVVEPMVGNWTVRLVDPENDDLGETQFTSFLSVEPATLELTNVDLSGNESSLAIDFVTTETTEDATVSLFLDTDQNDFDGALLAAAVPVAVDGTGSIVIDLSNLDLPAGEYFVFGVLDEPGKPLVTSDYVDAGFQITDNGALAVVDNVAAAWVGGNQLKVQWDAVDGAEAYRIGLTDNAAGAPLQQTLVVGASETSVVLSDTLLISPLIVGETYRLEVVAIDVFGSAGQRGGQAIGIVGPRPTVLPETGQFDVFADPGSTFTGQLSLAQDEIASMLVGPSNATIDSDGAFTWDVPADAQGFTDLRFKITPTIGPARFENLVLAAQSPPAGIITGQVFDDTNRDGVQDSGESGASGIAVELVDVLTGDVLLTTTSADVDLNNDQTIDPDSEQGVFSFTDLAAGEFSVRRVDVANQPRRVTLAANQTETMSLGNRSQGSIAGAVLDDNDFDGQGDVSVSSVVVYMDLDGSGSLTAGDREVVTDENGAFRFDDLLAGEFDIGIVAPDDFDVVGPTVRTVTLAIDEAVDDHDIALQLNPSSSLSTATLRVSDADNAVGVFNLLEFGEILVDGTGGDSLTRNLELLNLGGENLVIHSARIADTDSGFVIDGLDDGTTIVPDGILGVTSAHPFSLSFDPTQSGVVDTQLVISSNDPSSPTTIRLTGNARSPDPELSVILENNNAGGITLAQSETRAEFVTLRNTGNQPLSITSITGSLGFQPVGLPAGFPDTPIALAVDESIDIDVSVRATQLGIQGGTLTFMSDDPANPVISRGVIATGIPASGPQASIGEDFVAIEMPALSAAPVLRGTTNLIGSYEFFLTAQAAYEVTLFDPVTGLVAKSLGQTAATGVVTNVTQPSFVASLSPDSDGDLLPDDAEFAVGTSATNPDTDGDGVFDYAELRQGLDPLSGLPVSIGTLASLPLMGQAKEIELVGSTADTSVQNAYVATGSHGLAIIDASDAMNPITLGQLDLPGDATDVAVAASANLAAVATGTGGLQLVDVSDPMLPTLIRSVDIEADRLDVFGSIAFVANSTSLVSVDMESGTILQQLDLGELTDVVRLGPMLYTMGSDKTLSVIEVTGLTMSPRGSVVLPNGAGRLFVWDGVAIATAESNDRGGIVTVDISDPDAPTLISDSDVLDPSVGASTAIAANGTGLALIVGNPVGTPVLDVVDVTDLENTATTAETFRTRVSLPSAPSDVVIAAGMAYVANGIDGLQVVNFLAFDDQGVPPTVSIDASSADVDALSAGIQVFEGRSLPIELSVSDDVQLRSVELLVNGIVVRNDVSFPFDVTALVPNLTDGATSENLMLQVRGTDTGGNQSLSQLLELEVIKDDVAPTISSISLANNDEFPLGFMSVDIDFSERIALIDATNIFVTGPSSNLVEPVNLLVAPDGTSARLTYQLLEIGDYQLTIDAPNVRDVPGNPLGGSPILTDFSVPAVPATNEPLFPGFALPLIDGALATATGDFNGDLIPDLAVAVEPGPGGPFHTLDIYLGIGNGTFADPIRDPLTGIPAQLFVGDFTGDQIDDVLIRYQFQINISVNREILAILFGQGDGTFGDDEILFGGKSIETGSYPNHLAVGDFDGDSDLDVFATTSNGSIKTFLNRGTGTFTTVLNPGFGFTALDSAVGDVTGDGSHDVVAVRNEVATIFSNNGSGTFSAIATPDPSGTRTSAVALADLNDDQNLDLIFGDRVDHSVSVMLGNGDGTFADELVKPISIEADAIVVGDINEDSNLDLLVGDFGGVQLTVLLGDGAGDFSSTNLFSTSKTTAFIKPLLADFDFDQNLDVVIPTQVDFFKHQVEMVFGLGDGTFLQPVRAEVSDGTNLGTTETLTTGDLNGDGILDLISTNLQLDQVIVNLGIADGTFGAPTMFGGLQNPFAPRVGLFDNDAHLDVAISNGSGIVLMLGDGTGALGTPIEVHSQFQGTPRSFEVVDLDQDNELDLIAVISGTVTILMGNGDGTFEDPISIVAPVRALGSAVADVNGDGLLDIVIGSDLVAGTPAVSLQQADGSFGAFQDLVPSEQSGVTPNAVVTADLNGDNRIDVVSSNQDSDDVTIMLQNSSGNFFVAATLPVGDSPRDVLAEDLNDDGNIDLVISNRFDGHLSVYLGNGDGTFADELRFSVGGNPMEMALADFNQDGLLDLAVIDTLAKDIVVLLNRAS</sequence>
<dbReference type="Pfam" id="PF13205">
    <property type="entry name" value="Big_5"/>
    <property type="match status" value="1"/>
</dbReference>
<dbReference type="InterPro" id="IPR008969">
    <property type="entry name" value="CarboxyPept-like_regulatory"/>
</dbReference>
<gene>
    <name evidence="5" type="primary">sdrD_7</name>
    <name evidence="5" type="ORF">TBK1r_46770</name>
</gene>
<dbReference type="Pfam" id="PF13517">
    <property type="entry name" value="FG-GAP_3"/>
    <property type="match status" value="5"/>
</dbReference>
<keyword evidence="2" id="KW-0964">Secreted</keyword>
<feature type="domain" description="EF-hand" evidence="4">
    <location>
        <begin position="2494"/>
        <end position="2516"/>
    </location>
</feature>
<evidence type="ECO:0000259" key="4">
    <source>
        <dbReference type="PROSITE" id="PS50222"/>
    </source>
</evidence>
<evidence type="ECO:0000256" key="1">
    <source>
        <dbReference type="ARBA" id="ARBA00004613"/>
    </source>
</evidence>
<dbReference type="Pfam" id="PF17210">
    <property type="entry name" value="SdrD_B"/>
    <property type="match status" value="1"/>
</dbReference>
<comment type="subcellular location">
    <subcellularLocation>
        <location evidence="1">Secreted</location>
    </subcellularLocation>
</comment>
<protein>
    <submittedName>
        <fullName evidence="5">Serine-aspartate repeat-containing protein D</fullName>
    </submittedName>
</protein>
<dbReference type="PANTHER" id="PTHR46580:SF4">
    <property type="entry name" value="ATP_GTP-BINDING PROTEIN"/>
    <property type="match status" value="1"/>
</dbReference>
<dbReference type="RefSeq" id="WP_419580271.1">
    <property type="nucleotide sequence ID" value="NZ_CP036432.1"/>
</dbReference>
<dbReference type="Pfam" id="PF00404">
    <property type="entry name" value="Dockerin_1"/>
    <property type="match status" value="1"/>
</dbReference>
<dbReference type="SUPFAM" id="SSF117074">
    <property type="entry name" value="Hypothetical protein PA1324"/>
    <property type="match status" value="2"/>
</dbReference>
<evidence type="ECO:0000313" key="5">
    <source>
        <dbReference type="EMBL" id="QDV85662.1"/>
    </source>
</evidence>
<dbReference type="InterPro" id="IPR002105">
    <property type="entry name" value="Dockerin_1_rpt"/>
</dbReference>
<dbReference type="PANTHER" id="PTHR46580">
    <property type="entry name" value="SENSOR KINASE-RELATED"/>
    <property type="match status" value="1"/>
</dbReference>
<dbReference type="InterPro" id="IPR002048">
    <property type="entry name" value="EF_hand_dom"/>
</dbReference>
<dbReference type="Gene3D" id="2.30.30.100">
    <property type="match status" value="1"/>
</dbReference>
<name>A0ABX5XVB1_9BACT</name>
<reference evidence="5 6" key="1">
    <citation type="submission" date="2019-02" db="EMBL/GenBank/DDBJ databases">
        <title>Deep-cultivation of Planctomycetes and their phenomic and genomic characterization uncovers novel biology.</title>
        <authorList>
            <person name="Wiegand S."/>
            <person name="Jogler M."/>
            <person name="Boedeker C."/>
            <person name="Pinto D."/>
            <person name="Vollmers J."/>
            <person name="Rivas-Marin E."/>
            <person name="Kohn T."/>
            <person name="Peeters S.H."/>
            <person name="Heuer A."/>
            <person name="Rast P."/>
            <person name="Oberbeckmann S."/>
            <person name="Bunk B."/>
            <person name="Jeske O."/>
            <person name="Meyerdierks A."/>
            <person name="Storesund J.E."/>
            <person name="Kallscheuer N."/>
            <person name="Luecker S."/>
            <person name="Lage O.M."/>
            <person name="Pohl T."/>
            <person name="Merkel B.J."/>
            <person name="Hornburger P."/>
            <person name="Mueller R.-W."/>
            <person name="Bruemmer F."/>
            <person name="Labrenz M."/>
            <person name="Spormann A.M."/>
            <person name="Op den Camp H."/>
            <person name="Overmann J."/>
            <person name="Amann R."/>
            <person name="Jetten M.S.M."/>
            <person name="Mascher T."/>
            <person name="Medema M.H."/>
            <person name="Devos D.P."/>
            <person name="Kaster A.-K."/>
            <person name="Ovreas L."/>
            <person name="Rohde M."/>
            <person name="Galperin M.Y."/>
            <person name="Jogler C."/>
        </authorList>
    </citation>
    <scope>NUCLEOTIDE SEQUENCE [LARGE SCALE GENOMIC DNA]</scope>
    <source>
        <strain evidence="5 6">TBK1r</strain>
    </source>
</reference>
<dbReference type="Proteomes" id="UP000318081">
    <property type="component" value="Chromosome"/>
</dbReference>
<keyword evidence="6" id="KW-1185">Reference proteome</keyword>
<organism evidence="5 6">
    <name type="scientific">Stieleria magnilauensis</name>
    <dbReference type="NCBI Taxonomy" id="2527963"/>
    <lineage>
        <taxon>Bacteria</taxon>
        <taxon>Pseudomonadati</taxon>
        <taxon>Planctomycetota</taxon>
        <taxon>Planctomycetia</taxon>
        <taxon>Pirellulales</taxon>
        <taxon>Pirellulaceae</taxon>
        <taxon>Stieleria</taxon>
    </lineage>
</organism>
<dbReference type="InterPro" id="IPR032812">
    <property type="entry name" value="SbsA_Ig"/>
</dbReference>
<evidence type="ECO:0000313" key="6">
    <source>
        <dbReference type="Proteomes" id="UP000318081"/>
    </source>
</evidence>
<accession>A0ABX5XVB1</accession>
<evidence type="ECO:0000256" key="2">
    <source>
        <dbReference type="ARBA" id="ARBA00022525"/>
    </source>
</evidence>
<proteinExistence type="predicted"/>